<dbReference type="Proteomes" id="UP000715965">
    <property type="component" value="Unassembled WGS sequence"/>
</dbReference>
<dbReference type="EMBL" id="JADDOJ010000029">
    <property type="protein sequence ID" value="MBE7940709.1"/>
    <property type="molecule type" value="Genomic_DNA"/>
</dbReference>
<organism evidence="3 4">
    <name type="scientific">Ramlibacter aquaticus</name>
    <dbReference type="NCBI Taxonomy" id="2780094"/>
    <lineage>
        <taxon>Bacteria</taxon>
        <taxon>Pseudomonadati</taxon>
        <taxon>Pseudomonadota</taxon>
        <taxon>Betaproteobacteria</taxon>
        <taxon>Burkholderiales</taxon>
        <taxon>Comamonadaceae</taxon>
        <taxon>Ramlibacter</taxon>
    </lineage>
</organism>
<evidence type="ECO:0000313" key="4">
    <source>
        <dbReference type="Proteomes" id="UP000715965"/>
    </source>
</evidence>
<reference evidence="3 4" key="1">
    <citation type="submission" date="2020-10" db="EMBL/GenBank/DDBJ databases">
        <title>Draft genome of Ramlibacter aquaticus LMG 30558.</title>
        <authorList>
            <person name="Props R."/>
        </authorList>
    </citation>
    <scope>NUCLEOTIDE SEQUENCE [LARGE SCALE GENOMIC DNA]</scope>
    <source>
        <strain evidence="3 4">LMG 30558</strain>
    </source>
</reference>
<proteinExistence type="predicted"/>
<dbReference type="Pfam" id="PF05425">
    <property type="entry name" value="CopD"/>
    <property type="match status" value="1"/>
</dbReference>
<keyword evidence="4" id="KW-1185">Reference proteome</keyword>
<dbReference type="InterPro" id="IPR008457">
    <property type="entry name" value="Cu-R_CopD_dom"/>
</dbReference>
<evidence type="ECO:0000259" key="2">
    <source>
        <dbReference type="Pfam" id="PF05425"/>
    </source>
</evidence>
<gene>
    <name evidence="3" type="ORF">IM725_09025</name>
</gene>
<accession>A0ABR9SES1</accession>
<name>A0ABR9SES1_9BURK</name>
<comment type="caution">
    <text evidence="3">The sequence shown here is derived from an EMBL/GenBank/DDBJ whole genome shotgun (WGS) entry which is preliminary data.</text>
</comment>
<feature type="domain" description="Copper resistance protein D" evidence="2">
    <location>
        <begin position="1"/>
        <end position="59"/>
    </location>
</feature>
<sequence length="147" mass="16301">MLLFALMLGLAAANRFFFSPRLESAVLEGNHVHDVRILRRSLRVEACLGCLVLGLVAWLGMLSPQSWLTWLGACDSRDGRDLRGPQHHTKTFGQGVGDSHEVFRGETRQPSCPTPHRPRHLPRPIGRDGAAARVDHVYSAGRASSWQ</sequence>
<evidence type="ECO:0000313" key="3">
    <source>
        <dbReference type="EMBL" id="MBE7940709.1"/>
    </source>
</evidence>
<protein>
    <submittedName>
        <fullName evidence="3">CopD family protein</fullName>
    </submittedName>
</protein>
<evidence type="ECO:0000256" key="1">
    <source>
        <dbReference type="SAM" id="MobiDB-lite"/>
    </source>
</evidence>
<feature type="region of interest" description="Disordered" evidence="1">
    <location>
        <begin position="105"/>
        <end position="127"/>
    </location>
</feature>